<name>A0ABQ1L438_9PROT</name>
<evidence type="ECO:0000256" key="6">
    <source>
        <dbReference type="ARBA" id="ARBA00022500"/>
    </source>
</evidence>
<evidence type="ECO:0000256" key="2">
    <source>
        <dbReference type="ARBA" id="ARBA00010004"/>
    </source>
</evidence>
<keyword evidence="12" id="KW-1185">Reference proteome</keyword>
<evidence type="ECO:0000256" key="10">
    <source>
        <dbReference type="ARBA" id="ARBA00023225"/>
    </source>
</evidence>
<organism evidence="11 12">
    <name type="scientific">Asaia siamensis</name>
    <dbReference type="NCBI Taxonomy" id="110479"/>
    <lineage>
        <taxon>Bacteria</taxon>
        <taxon>Pseudomonadati</taxon>
        <taxon>Pseudomonadota</taxon>
        <taxon>Alphaproteobacteria</taxon>
        <taxon>Acetobacterales</taxon>
        <taxon>Acetobacteraceae</taxon>
        <taxon>Asaia</taxon>
    </lineage>
</organism>
<comment type="similarity">
    <text evidence="2">Belongs to the FliJ family.</text>
</comment>
<accession>A0ABQ1L438</accession>
<keyword evidence="4" id="KW-0813">Transport</keyword>
<dbReference type="EMBL" id="BMCH01000001">
    <property type="protein sequence ID" value="GGC18987.1"/>
    <property type="molecule type" value="Genomic_DNA"/>
</dbReference>
<evidence type="ECO:0000256" key="1">
    <source>
        <dbReference type="ARBA" id="ARBA00004413"/>
    </source>
</evidence>
<dbReference type="InterPro" id="IPR053716">
    <property type="entry name" value="Flag_assembly_chemotaxis_eff"/>
</dbReference>
<proteinExistence type="inferred from homology"/>
<keyword evidence="9" id="KW-0472">Membrane</keyword>
<comment type="subcellular location">
    <subcellularLocation>
        <location evidence="1">Cell membrane</location>
        <topology evidence="1">Peripheral membrane protein</topology>
        <orientation evidence="1">Cytoplasmic side</orientation>
    </subcellularLocation>
</comment>
<keyword evidence="5" id="KW-1003">Cell membrane</keyword>
<keyword evidence="6" id="KW-0145">Chemotaxis</keyword>
<gene>
    <name evidence="11" type="ORF">GCM10007207_00300</name>
</gene>
<evidence type="ECO:0000256" key="8">
    <source>
        <dbReference type="ARBA" id="ARBA00022927"/>
    </source>
</evidence>
<sequence>MTRRTRALLTLIKIQETEKTNAARTLLTIREAEQRALVELQQTEQTMAEERQIAEIGRSELDDFRAWFPTGLNAIGQARETHEQARLGAENARVAALHAAVTHKATQDVFQRRAKERNDLLLRRECAELDELARREWRNDSFTS</sequence>
<protein>
    <recommendedName>
        <fullName evidence="3">Flagellar FliJ protein</fullName>
    </recommendedName>
</protein>
<keyword evidence="10" id="KW-1006">Bacterial flagellum protein export</keyword>
<dbReference type="Pfam" id="PF02050">
    <property type="entry name" value="FliJ"/>
    <property type="match status" value="1"/>
</dbReference>
<evidence type="ECO:0000256" key="4">
    <source>
        <dbReference type="ARBA" id="ARBA00022448"/>
    </source>
</evidence>
<comment type="caution">
    <text evidence="11">The sequence shown here is derived from an EMBL/GenBank/DDBJ whole genome shotgun (WGS) entry which is preliminary data.</text>
</comment>
<dbReference type="RefSeq" id="WP_188424430.1">
    <property type="nucleotide sequence ID" value="NZ_BMCH01000001.1"/>
</dbReference>
<evidence type="ECO:0000313" key="12">
    <source>
        <dbReference type="Proteomes" id="UP000637769"/>
    </source>
</evidence>
<dbReference type="Proteomes" id="UP000637769">
    <property type="component" value="Unassembled WGS sequence"/>
</dbReference>
<reference evidence="12" key="1">
    <citation type="journal article" date="2019" name="Int. J. Syst. Evol. Microbiol.">
        <title>The Global Catalogue of Microorganisms (GCM) 10K type strain sequencing project: providing services to taxonomists for standard genome sequencing and annotation.</title>
        <authorList>
            <consortium name="The Broad Institute Genomics Platform"/>
            <consortium name="The Broad Institute Genome Sequencing Center for Infectious Disease"/>
            <person name="Wu L."/>
            <person name="Ma J."/>
        </authorList>
    </citation>
    <scope>NUCLEOTIDE SEQUENCE [LARGE SCALE GENOMIC DNA]</scope>
    <source>
        <strain evidence="12">CCM 7132</strain>
    </source>
</reference>
<keyword evidence="7" id="KW-1005">Bacterial flagellum biogenesis</keyword>
<evidence type="ECO:0000256" key="7">
    <source>
        <dbReference type="ARBA" id="ARBA00022795"/>
    </source>
</evidence>
<evidence type="ECO:0000313" key="11">
    <source>
        <dbReference type="EMBL" id="GGC18987.1"/>
    </source>
</evidence>
<dbReference type="Gene3D" id="1.10.287.1700">
    <property type="match status" value="1"/>
</dbReference>
<evidence type="ECO:0000256" key="9">
    <source>
        <dbReference type="ARBA" id="ARBA00023136"/>
    </source>
</evidence>
<keyword evidence="8" id="KW-0653">Protein transport</keyword>
<evidence type="ECO:0000256" key="5">
    <source>
        <dbReference type="ARBA" id="ARBA00022475"/>
    </source>
</evidence>
<evidence type="ECO:0000256" key="3">
    <source>
        <dbReference type="ARBA" id="ARBA00020392"/>
    </source>
</evidence>
<dbReference type="InterPro" id="IPR012823">
    <property type="entry name" value="Flagell_FliJ"/>
</dbReference>